<dbReference type="AlphaFoldDB" id="A0A2W4QI78"/>
<reference evidence="1 2" key="1">
    <citation type="journal article" date="2018" name="Aquat. Microb. Ecol.">
        <title>Gammaproteobacterial methanotrophs dominate.</title>
        <authorList>
            <person name="Rissanen A.J."/>
            <person name="Saarenheimo J."/>
            <person name="Tiirola M."/>
            <person name="Peura S."/>
            <person name="Aalto S.L."/>
            <person name="Karvinen A."/>
            <person name="Nykanen H."/>
        </authorList>
    </citation>
    <scope>NUCLEOTIDE SEQUENCE [LARGE SCALE GENOMIC DNA]</scope>
    <source>
        <strain evidence="1">AMbin10</strain>
    </source>
</reference>
<gene>
    <name evidence="1" type="ORF">DM484_25940</name>
</gene>
<proteinExistence type="predicted"/>
<sequence>MRQAAKECINSQFGTKPRHFGMDAEIQAMDGNLSLLTCLNKPFIIRQIAILGRWILASMPE</sequence>
<accession>A0A2W4QI78</accession>
<protein>
    <submittedName>
        <fullName evidence="1">Uncharacterized protein</fullName>
    </submittedName>
</protein>
<dbReference type="Proteomes" id="UP000249396">
    <property type="component" value="Unassembled WGS sequence"/>
</dbReference>
<evidence type="ECO:0000313" key="1">
    <source>
        <dbReference type="EMBL" id="PZN71663.1"/>
    </source>
</evidence>
<evidence type="ECO:0000313" key="2">
    <source>
        <dbReference type="Proteomes" id="UP000249396"/>
    </source>
</evidence>
<organism evidence="1 2">
    <name type="scientific">Candidatus Methylumidiphilus alinenensis</name>
    <dbReference type="NCBI Taxonomy" id="2202197"/>
    <lineage>
        <taxon>Bacteria</taxon>
        <taxon>Pseudomonadati</taxon>
        <taxon>Pseudomonadota</taxon>
        <taxon>Gammaproteobacteria</taxon>
        <taxon>Methylococcales</taxon>
        <taxon>Candidatus Methylumidiphilus</taxon>
    </lineage>
</organism>
<name>A0A2W4QI78_9GAMM</name>
<comment type="caution">
    <text evidence="1">The sequence shown here is derived from an EMBL/GenBank/DDBJ whole genome shotgun (WGS) entry which is preliminary data.</text>
</comment>
<dbReference type="EMBL" id="QJPH01000513">
    <property type="protein sequence ID" value="PZN71663.1"/>
    <property type="molecule type" value="Genomic_DNA"/>
</dbReference>